<evidence type="ECO:0000256" key="1">
    <source>
        <dbReference type="SAM" id="MobiDB-lite"/>
    </source>
</evidence>
<evidence type="ECO:0000313" key="3">
    <source>
        <dbReference type="Proteomes" id="UP000299102"/>
    </source>
</evidence>
<feature type="region of interest" description="Disordered" evidence="1">
    <location>
        <begin position="1"/>
        <end position="32"/>
    </location>
</feature>
<dbReference type="EMBL" id="BGZK01000310">
    <property type="protein sequence ID" value="GBP35837.1"/>
    <property type="molecule type" value="Genomic_DNA"/>
</dbReference>
<comment type="caution">
    <text evidence="2">The sequence shown here is derived from an EMBL/GenBank/DDBJ whole genome shotgun (WGS) entry which is preliminary data.</text>
</comment>
<evidence type="ECO:0000313" key="2">
    <source>
        <dbReference type="EMBL" id="GBP35837.1"/>
    </source>
</evidence>
<sequence length="100" mass="10771">MRLRERTKAMLDTGGDAAATAHSQPSSRRMSSDFDAKLAANLNTRRPSAIIAAFRRPSQALALCAATQRRFLSELVPQSRASLASTVHDHPPSSAEILGQ</sequence>
<dbReference type="OrthoDB" id="6429739at2759"/>
<organism evidence="2 3">
    <name type="scientific">Eumeta variegata</name>
    <name type="common">Bagworm moth</name>
    <name type="synonym">Eumeta japonica</name>
    <dbReference type="NCBI Taxonomy" id="151549"/>
    <lineage>
        <taxon>Eukaryota</taxon>
        <taxon>Metazoa</taxon>
        <taxon>Ecdysozoa</taxon>
        <taxon>Arthropoda</taxon>
        <taxon>Hexapoda</taxon>
        <taxon>Insecta</taxon>
        <taxon>Pterygota</taxon>
        <taxon>Neoptera</taxon>
        <taxon>Endopterygota</taxon>
        <taxon>Lepidoptera</taxon>
        <taxon>Glossata</taxon>
        <taxon>Ditrysia</taxon>
        <taxon>Tineoidea</taxon>
        <taxon>Psychidae</taxon>
        <taxon>Oiketicinae</taxon>
        <taxon>Eumeta</taxon>
    </lineage>
</organism>
<gene>
    <name evidence="2" type="ORF">EVAR_27757_1</name>
</gene>
<dbReference type="AlphaFoldDB" id="A0A4C1VC43"/>
<name>A0A4C1VC43_EUMVA</name>
<dbReference type="Proteomes" id="UP000299102">
    <property type="component" value="Unassembled WGS sequence"/>
</dbReference>
<protein>
    <submittedName>
        <fullName evidence="2">Uncharacterized protein</fullName>
    </submittedName>
</protein>
<accession>A0A4C1VC43</accession>
<proteinExistence type="predicted"/>
<reference evidence="2 3" key="1">
    <citation type="journal article" date="2019" name="Commun. Biol.">
        <title>The bagworm genome reveals a unique fibroin gene that provides high tensile strength.</title>
        <authorList>
            <person name="Kono N."/>
            <person name="Nakamura H."/>
            <person name="Ohtoshi R."/>
            <person name="Tomita M."/>
            <person name="Numata K."/>
            <person name="Arakawa K."/>
        </authorList>
    </citation>
    <scope>NUCLEOTIDE SEQUENCE [LARGE SCALE GENOMIC DNA]</scope>
</reference>
<keyword evidence="3" id="KW-1185">Reference proteome</keyword>